<name>A0A7Y9FRJ9_9SPHN</name>
<dbReference type="InterPro" id="IPR008971">
    <property type="entry name" value="HSP40/DnaJ_pept-bd"/>
</dbReference>
<gene>
    <name evidence="4" type="ORF">HD841_003990</name>
</gene>
<dbReference type="PANTHER" id="PTHR43096:SF52">
    <property type="entry name" value="DNAJ HOMOLOG 1, MITOCHONDRIAL-RELATED"/>
    <property type="match status" value="1"/>
</dbReference>
<organism evidence="4 5">
    <name type="scientific">Sphingomonas melonis</name>
    <dbReference type="NCBI Taxonomy" id="152682"/>
    <lineage>
        <taxon>Bacteria</taxon>
        <taxon>Pseudomonadati</taxon>
        <taxon>Pseudomonadota</taxon>
        <taxon>Alphaproteobacteria</taxon>
        <taxon>Sphingomonadales</taxon>
        <taxon>Sphingomonadaceae</taxon>
        <taxon>Sphingomonas</taxon>
    </lineage>
</organism>
<feature type="region of interest" description="Disordered" evidence="2">
    <location>
        <begin position="28"/>
        <end position="52"/>
    </location>
</feature>
<dbReference type="Gene3D" id="1.10.287.110">
    <property type="entry name" value="DnaJ domain"/>
    <property type="match status" value="1"/>
</dbReference>
<feature type="domain" description="J" evidence="3">
    <location>
        <begin position="3"/>
        <end position="68"/>
    </location>
</feature>
<dbReference type="PRINTS" id="PR00625">
    <property type="entry name" value="JDOMAIN"/>
</dbReference>
<proteinExistence type="predicted"/>
<dbReference type="GO" id="GO:0005737">
    <property type="term" value="C:cytoplasm"/>
    <property type="evidence" value="ECO:0007669"/>
    <property type="project" value="TreeGrafter"/>
</dbReference>
<evidence type="ECO:0000313" key="5">
    <source>
        <dbReference type="Proteomes" id="UP000517753"/>
    </source>
</evidence>
<keyword evidence="1" id="KW-0143">Chaperone</keyword>
<dbReference type="EMBL" id="JACCBY010000009">
    <property type="protein sequence ID" value="NYD92170.1"/>
    <property type="molecule type" value="Genomic_DNA"/>
</dbReference>
<feature type="compositionally biased region" description="Basic and acidic residues" evidence="2">
    <location>
        <begin position="28"/>
        <end position="43"/>
    </location>
</feature>
<dbReference type="GO" id="GO:0042026">
    <property type="term" value="P:protein refolding"/>
    <property type="evidence" value="ECO:0007669"/>
    <property type="project" value="TreeGrafter"/>
</dbReference>
<dbReference type="SMART" id="SM00271">
    <property type="entry name" value="DnaJ"/>
    <property type="match status" value="1"/>
</dbReference>
<dbReference type="Gene3D" id="2.60.260.20">
    <property type="entry name" value="Urease metallochaperone UreE, N-terminal domain"/>
    <property type="match status" value="2"/>
</dbReference>
<dbReference type="InterPro" id="IPR036869">
    <property type="entry name" value="J_dom_sf"/>
</dbReference>
<evidence type="ECO:0000259" key="3">
    <source>
        <dbReference type="PROSITE" id="PS50076"/>
    </source>
</evidence>
<reference evidence="4 5" key="1">
    <citation type="submission" date="2020-07" db="EMBL/GenBank/DDBJ databases">
        <authorList>
            <person name="Partida-Martinez L."/>
            <person name="Huntemann M."/>
            <person name="Clum A."/>
            <person name="Wang J."/>
            <person name="Palaniappan K."/>
            <person name="Ritter S."/>
            <person name="Chen I.-M."/>
            <person name="Stamatis D."/>
            <person name="Reddy T."/>
            <person name="O'Malley R."/>
            <person name="Daum C."/>
            <person name="Shapiro N."/>
            <person name="Ivanova N."/>
            <person name="Kyrpides N."/>
            <person name="Woyke T."/>
        </authorList>
    </citation>
    <scope>NUCLEOTIDE SEQUENCE [LARGE SCALE GENOMIC DNA]</scope>
    <source>
        <strain evidence="4 5">AS2.3</strain>
    </source>
</reference>
<dbReference type="Pfam" id="PF00226">
    <property type="entry name" value="DnaJ"/>
    <property type="match status" value="1"/>
</dbReference>
<keyword evidence="5" id="KW-1185">Reference proteome</keyword>
<dbReference type="GO" id="GO:0051082">
    <property type="term" value="F:unfolded protein binding"/>
    <property type="evidence" value="ECO:0007669"/>
    <property type="project" value="InterPro"/>
</dbReference>
<dbReference type="Proteomes" id="UP000517753">
    <property type="component" value="Unassembled WGS sequence"/>
</dbReference>
<dbReference type="InterPro" id="IPR001623">
    <property type="entry name" value="DnaJ_domain"/>
</dbReference>
<dbReference type="CDD" id="cd06257">
    <property type="entry name" value="DnaJ"/>
    <property type="match status" value="1"/>
</dbReference>
<protein>
    <submittedName>
        <fullName evidence="4">DnaJ-class molecular chaperone</fullName>
    </submittedName>
</protein>
<sequence>MADPYQTLGVARGASEADIKKAYRKLAKELHPDRNKDNPKASERFSQVTNAYDLLNDKDKRARYDRGEIDGDGNPAAPFGFGGARPGAGRAGAGPGGGFSSAGYEFGTGGGDADMSDIFEGLFGGGQARGGGFASGFGRRPQPKGANITYRLQVPFVDAAMLTPQRVTLGDGKTIDLKLPAGVENGTQMKLSGKGEPGPGGAGDAIVSIEVQPHRYFSRDGDDVRLNLPITLKEAVAGGSVRAPTVDKPVMLTIPKGTSSGKTLRLKGKGFHKKDGTRGDQLITLLIDVPADDAALQQFVAGWNDTRNPRAAMGV</sequence>
<dbReference type="RefSeq" id="WP_179510552.1">
    <property type="nucleotide sequence ID" value="NZ_JACCBY010000009.1"/>
</dbReference>
<evidence type="ECO:0000313" key="4">
    <source>
        <dbReference type="EMBL" id="NYD92170.1"/>
    </source>
</evidence>
<evidence type="ECO:0000256" key="2">
    <source>
        <dbReference type="SAM" id="MobiDB-lite"/>
    </source>
</evidence>
<dbReference type="CDD" id="cd10747">
    <property type="entry name" value="DnaJ_C"/>
    <property type="match status" value="1"/>
</dbReference>
<dbReference type="PANTHER" id="PTHR43096">
    <property type="entry name" value="DNAJ HOMOLOG 1, MITOCHONDRIAL-RELATED"/>
    <property type="match status" value="1"/>
</dbReference>
<evidence type="ECO:0000256" key="1">
    <source>
        <dbReference type="ARBA" id="ARBA00023186"/>
    </source>
</evidence>
<dbReference type="InterPro" id="IPR002939">
    <property type="entry name" value="DnaJ_C"/>
</dbReference>
<dbReference type="AlphaFoldDB" id="A0A7Y9FRJ9"/>
<dbReference type="FunFam" id="2.60.260.20:FF:000013">
    <property type="entry name" value="DnaJ subfamily B member 11"/>
    <property type="match status" value="1"/>
</dbReference>
<dbReference type="SUPFAM" id="SSF46565">
    <property type="entry name" value="Chaperone J-domain"/>
    <property type="match status" value="1"/>
</dbReference>
<comment type="caution">
    <text evidence="4">The sequence shown here is derived from an EMBL/GenBank/DDBJ whole genome shotgun (WGS) entry which is preliminary data.</text>
</comment>
<accession>A0A7Y9FRJ9</accession>
<dbReference type="SUPFAM" id="SSF49493">
    <property type="entry name" value="HSP40/DnaJ peptide-binding domain"/>
    <property type="match status" value="2"/>
</dbReference>
<dbReference type="InterPro" id="IPR018253">
    <property type="entry name" value="DnaJ_domain_CS"/>
</dbReference>
<reference evidence="4 5" key="2">
    <citation type="submission" date="2020-08" db="EMBL/GenBank/DDBJ databases">
        <title>The Agave Microbiome: Exploring the role of microbial communities in plant adaptations to desert environments.</title>
        <authorList>
            <person name="Partida-Martinez L.P."/>
        </authorList>
    </citation>
    <scope>NUCLEOTIDE SEQUENCE [LARGE SCALE GENOMIC DNA]</scope>
    <source>
        <strain evidence="4 5">AS2.3</strain>
    </source>
</reference>
<dbReference type="Pfam" id="PF01556">
    <property type="entry name" value="DnaJ_C"/>
    <property type="match status" value="1"/>
</dbReference>
<dbReference type="PROSITE" id="PS00636">
    <property type="entry name" value="DNAJ_1"/>
    <property type="match status" value="1"/>
</dbReference>
<dbReference type="PROSITE" id="PS50076">
    <property type="entry name" value="DNAJ_2"/>
    <property type="match status" value="1"/>
</dbReference>